<gene>
    <name evidence="4" type="ORF">LTRI10_LOCUS25326</name>
</gene>
<keyword evidence="5" id="KW-1185">Reference proteome</keyword>
<dbReference type="AlphaFoldDB" id="A0AAV2EEI2"/>
<proteinExistence type="predicted"/>
<evidence type="ECO:0000313" key="4">
    <source>
        <dbReference type="EMBL" id="CAL1384092.1"/>
    </source>
</evidence>
<accession>A0AAV2EEI2</accession>
<feature type="region of interest" description="Disordered" evidence="2">
    <location>
        <begin position="1"/>
        <end position="41"/>
    </location>
</feature>
<feature type="compositionally biased region" description="Low complexity" evidence="2">
    <location>
        <begin position="150"/>
        <end position="167"/>
    </location>
</feature>
<feature type="coiled-coil region" evidence="1">
    <location>
        <begin position="55"/>
        <end position="82"/>
    </location>
</feature>
<keyword evidence="1" id="KW-0175">Coiled coil</keyword>
<evidence type="ECO:0000259" key="3">
    <source>
        <dbReference type="Pfam" id="PF03732"/>
    </source>
</evidence>
<feature type="region of interest" description="Disordered" evidence="2">
    <location>
        <begin position="150"/>
        <end position="187"/>
    </location>
</feature>
<feature type="region of interest" description="Disordered" evidence="2">
    <location>
        <begin position="656"/>
        <end position="675"/>
    </location>
</feature>
<name>A0AAV2EEI2_9ROSI</name>
<reference evidence="4 5" key="1">
    <citation type="submission" date="2024-04" db="EMBL/GenBank/DDBJ databases">
        <authorList>
            <person name="Fracassetti M."/>
        </authorList>
    </citation>
    <scope>NUCLEOTIDE SEQUENCE [LARGE SCALE GENOMIC DNA]</scope>
</reference>
<dbReference type="Pfam" id="PF03732">
    <property type="entry name" value="Retrotrans_gag"/>
    <property type="match status" value="1"/>
</dbReference>
<evidence type="ECO:0000256" key="2">
    <source>
        <dbReference type="SAM" id="MobiDB-lite"/>
    </source>
</evidence>
<organism evidence="4 5">
    <name type="scientific">Linum trigynum</name>
    <dbReference type="NCBI Taxonomy" id="586398"/>
    <lineage>
        <taxon>Eukaryota</taxon>
        <taxon>Viridiplantae</taxon>
        <taxon>Streptophyta</taxon>
        <taxon>Embryophyta</taxon>
        <taxon>Tracheophyta</taxon>
        <taxon>Spermatophyta</taxon>
        <taxon>Magnoliopsida</taxon>
        <taxon>eudicotyledons</taxon>
        <taxon>Gunneridae</taxon>
        <taxon>Pentapetalae</taxon>
        <taxon>rosids</taxon>
        <taxon>fabids</taxon>
        <taxon>Malpighiales</taxon>
        <taxon>Linaceae</taxon>
        <taxon>Linum</taxon>
    </lineage>
</organism>
<protein>
    <recommendedName>
        <fullName evidence="3">Retrotransposon gag domain-containing protein</fullName>
    </recommendedName>
</protein>
<evidence type="ECO:0000256" key="1">
    <source>
        <dbReference type="SAM" id="Coils"/>
    </source>
</evidence>
<feature type="region of interest" description="Disordered" evidence="2">
    <location>
        <begin position="214"/>
        <end position="312"/>
    </location>
</feature>
<feature type="compositionally biased region" description="Basic and acidic residues" evidence="2">
    <location>
        <begin position="665"/>
        <end position="675"/>
    </location>
</feature>
<dbReference type="Proteomes" id="UP001497516">
    <property type="component" value="Chromosome 4"/>
</dbReference>
<dbReference type="EMBL" id="OZ034817">
    <property type="protein sequence ID" value="CAL1384092.1"/>
    <property type="molecule type" value="Genomic_DNA"/>
</dbReference>
<dbReference type="InterPro" id="IPR005162">
    <property type="entry name" value="Retrotrans_gag_dom"/>
</dbReference>
<feature type="compositionally biased region" description="Polar residues" evidence="2">
    <location>
        <begin position="17"/>
        <end position="27"/>
    </location>
</feature>
<feature type="domain" description="Retrotransposon gag" evidence="3">
    <location>
        <begin position="434"/>
        <end position="527"/>
    </location>
</feature>
<evidence type="ECO:0000313" key="5">
    <source>
        <dbReference type="Proteomes" id="UP001497516"/>
    </source>
</evidence>
<sequence>MAITKSPAEKSDAGSKAAQTRVPSPQADNRREGVVVDETESDDLQASMRTIMAMQLRTDANMEEVRAEVDEAKRDRDMIMQILTGMQEEQRRLVAALGLGGGDRCEEAAAKASNAAAAGQPAGAGGGKPTASSAVSSAAAVPAAVDAVAGPGGEATATTATLGQAGTDRVGPVTDGPRGGPGLLPTPTAEEIAALRGKAKMPGYDNVVQNPCFKPMGPSPMEGETGRGQRTGDGPDRAGGAERAMVNRPGPESRTGPGWADGGRTGPGWIEAGRTGAGWTDSGRTRAGWTTNGRTGVGRFASEPHRFGLTPDGRPVAEWRAQLEGSSAYGPPLAPAGDPGGQLGGYEDYAGGNGPGWSIGDDARGPPGYYRGYPSAGRYGGYDRYDDEYGLVFRAKPPTIEFPKFNGQEDAGLWLYAADRWFKNHPTREERKAQLASFYLEGDALHWWEWLERSYAAAQTLITWPIFQEELRYQFGKSEGWAPEQLAKLRKTGSVADYRAEFLKLGNQCKGVPEETLVGLCMAGLNPEFAAAVKIFVPDTLRAVFHLAGHKEEELESWRNVIGRYPKTGGGGHAGAGSSGGGSTAITASGGAGATPGAVALAARLGPRAPPKGFVRLSSAEIDQKRREGKCFNCDEQFTIGHKCAKPELMMLVGRWEDEAEEDAANDRGEGQVED</sequence>